<dbReference type="EMBL" id="NIVC01002543">
    <property type="protein sequence ID" value="PAA57032.1"/>
    <property type="molecule type" value="Genomic_DNA"/>
</dbReference>
<evidence type="ECO:0000313" key="4">
    <source>
        <dbReference type="Proteomes" id="UP000215902"/>
    </source>
</evidence>
<organism evidence="3 4">
    <name type="scientific">Macrostomum lignano</name>
    <dbReference type="NCBI Taxonomy" id="282301"/>
    <lineage>
        <taxon>Eukaryota</taxon>
        <taxon>Metazoa</taxon>
        <taxon>Spiralia</taxon>
        <taxon>Lophotrochozoa</taxon>
        <taxon>Platyhelminthes</taxon>
        <taxon>Rhabditophora</taxon>
        <taxon>Macrostomorpha</taxon>
        <taxon>Macrostomida</taxon>
        <taxon>Macrostomidae</taxon>
        <taxon>Macrostomum</taxon>
    </lineage>
</organism>
<evidence type="ECO:0000256" key="2">
    <source>
        <dbReference type="SAM" id="Phobius"/>
    </source>
</evidence>
<proteinExistence type="predicted"/>
<feature type="transmembrane region" description="Helical" evidence="2">
    <location>
        <begin position="535"/>
        <end position="560"/>
    </location>
</feature>
<reference evidence="3 4" key="1">
    <citation type="submission" date="2017-06" db="EMBL/GenBank/DDBJ databases">
        <title>A platform for efficient transgenesis in Macrostomum lignano, a flatworm model organism for stem cell research.</title>
        <authorList>
            <person name="Berezikov E."/>
        </authorList>
    </citation>
    <scope>NUCLEOTIDE SEQUENCE [LARGE SCALE GENOMIC DNA]</scope>
    <source>
        <strain evidence="3">DV1</strain>
        <tissue evidence="3">Whole organism</tissue>
    </source>
</reference>
<protein>
    <submittedName>
        <fullName evidence="3">Uncharacterized protein</fullName>
    </submittedName>
</protein>
<dbReference type="AlphaFoldDB" id="A0A267E8L4"/>
<feature type="compositionally biased region" description="Basic and acidic residues" evidence="1">
    <location>
        <begin position="589"/>
        <end position="603"/>
    </location>
</feature>
<evidence type="ECO:0000256" key="1">
    <source>
        <dbReference type="SAM" id="MobiDB-lite"/>
    </source>
</evidence>
<keyword evidence="4" id="KW-1185">Reference proteome</keyword>
<gene>
    <name evidence="3" type="ORF">BOX15_Mlig014938g1</name>
</gene>
<sequence>MNRANFSCVLTQPGLPSLTEQSFTQLITVFYQPQPPLTIDLAQTVYEGTDVTFTVRSGAGNPSVTHRCHVYNGKIEVQNSMKIESEYLTMVNYAPNSHDKFVSCTAEQMHRSEVVFTSSIRRNITVNYFAHNSMDISPTDGVLAGDRVEGTLRSYGGRPAVTRHECSLGGPELTMENVRSRPTEVKFTFRASKEHDGKVLACKFVQDERLIEWKRDKLSVFYKADFDSEVQTLNRKVRWNTTVQFSIYYSDVGNPSAKHFCRIGSRPLTDPESVSTLQSLWKFKAQVGDNGQKIVCQVVQNDQHGGRVFNQTVASQTLDVLYPVSYSGFLSQPPSVTEGDPLVITFLSTSGNPEPRHRCWLQTPAGRMDAVNLTEARTGVDLSTNFSVTSVKQMNGGSVVCCVRQKGLEDLDNEFSQNITVFFRSEVDLTGSKISGSTVLVSINVTDGNPTPLVNCSLLSSSETRYEVSRKDSTMLKVGLNEIEVDLLSRDQRQSANVTCSVKQDYAGFSNSSLVFLALKSDESFQASDQERGSVGGAVGATFGTLLAVGLVGAAILLLLRARRLRATEGPDNRSGYSNGRRGASGAARTEREKQQPRKKQTEDPTETELQFMDKHYLYPKPRMEYATVVKGKLMEETSLADSTETIYLTIVGCTQPEDDKAPTMQKSKVNLEKIEK</sequence>
<accession>A0A267E8L4</accession>
<comment type="caution">
    <text evidence="3">The sequence shown here is derived from an EMBL/GenBank/DDBJ whole genome shotgun (WGS) entry which is preliminary data.</text>
</comment>
<evidence type="ECO:0000313" key="3">
    <source>
        <dbReference type="EMBL" id="PAA57032.1"/>
    </source>
</evidence>
<dbReference type="Proteomes" id="UP000215902">
    <property type="component" value="Unassembled WGS sequence"/>
</dbReference>
<keyword evidence="2" id="KW-0472">Membrane</keyword>
<keyword evidence="2" id="KW-1133">Transmembrane helix</keyword>
<name>A0A267E8L4_9PLAT</name>
<keyword evidence="2" id="KW-0812">Transmembrane</keyword>
<feature type="region of interest" description="Disordered" evidence="1">
    <location>
        <begin position="569"/>
        <end position="610"/>
    </location>
</feature>